<dbReference type="OrthoDB" id="276151at2759"/>
<evidence type="ECO:0000256" key="1">
    <source>
        <dbReference type="ARBA" id="ARBA00022553"/>
    </source>
</evidence>
<sequence>MDKDGMRHLLKEHNEQGWEAIWRLSDKPPWDNGDVQPLLKHYLEKGALHLPEPNRNVKVLVPGCGKGYDAIYFAKMGYSTTGMDISPEGVRLATELAEGVEGVQFKCADFFVEEEEYDVVYDYTFFCALPLERRGEYADKMKRTVKQGGVLITLVFPIKEELVDGVEQGPPFGYTPELYKDILGDGFECVLDEYPPITTENRDKKRMNVFLRKEIK</sequence>
<evidence type="ECO:0000313" key="6">
    <source>
        <dbReference type="Proteomes" id="UP000306954"/>
    </source>
</evidence>
<dbReference type="InterPro" id="IPR008854">
    <property type="entry name" value="TPMT"/>
</dbReference>
<reference evidence="5 6" key="1">
    <citation type="submission" date="2019-03" db="EMBL/GenBank/DDBJ databases">
        <title>Sequencing 23 genomes of Wallemia ichthyophaga.</title>
        <authorList>
            <person name="Gostincar C."/>
        </authorList>
    </citation>
    <scope>NUCLEOTIDE SEQUENCE [LARGE SCALE GENOMIC DNA]</scope>
    <source>
        <strain evidence="5 6">EXF-8621</strain>
    </source>
</reference>
<organism evidence="5 6">
    <name type="scientific">Wallemia ichthyophaga</name>
    <dbReference type="NCBI Taxonomy" id="245174"/>
    <lineage>
        <taxon>Eukaryota</taxon>
        <taxon>Fungi</taxon>
        <taxon>Dikarya</taxon>
        <taxon>Basidiomycota</taxon>
        <taxon>Wallemiomycotina</taxon>
        <taxon>Wallemiomycetes</taxon>
        <taxon>Wallemiales</taxon>
        <taxon>Wallemiaceae</taxon>
        <taxon>Wallemia</taxon>
    </lineage>
</organism>
<dbReference type="AlphaFoldDB" id="A0A4T0HBC1"/>
<dbReference type="Proteomes" id="UP000306954">
    <property type="component" value="Unassembled WGS sequence"/>
</dbReference>
<dbReference type="SUPFAM" id="SSF53335">
    <property type="entry name" value="S-adenosyl-L-methionine-dependent methyltransferases"/>
    <property type="match status" value="1"/>
</dbReference>
<dbReference type="InterPro" id="IPR029063">
    <property type="entry name" value="SAM-dependent_MTases_sf"/>
</dbReference>
<dbReference type="CDD" id="cd02440">
    <property type="entry name" value="AdoMet_MTases"/>
    <property type="match status" value="1"/>
</dbReference>
<dbReference type="PROSITE" id="PS51585">
    <property type="entry name" value="SAM_MT_TPMT"/>
    <property type="match status" value="1"/>
</dbReference>
<name>A0A4T0HBC1_WALIC</name>
<keyword evidence="1" id="KW-0597">Phosphoprotein</keyword>
<gene>
    <name evidence="5" type="ORF">E3P90_02396</name>
</gene>
<dbReference type="Pfam" id="PF05724">
    <property type="entry name" value="TPMT"/>
    <property type="match status" value="1"/>
</dbReference>
<comment type="caution">
    <text evidence="5">The sequence shown here is derived from an EMBL/GenBank/DDBJ whole genome shotgun (WGS) entry which is preliminary data.</text>
</comment>
<dbReference type="GO" id="GO:0032259">
    <property type="term" value="P:methylation"/>
    <property type="evidence" value="ECO:0007669"/>
    <property type="project" value="UniProtKB-KW"/>
</dbReference>
<dbReference type="EMBL" id="SPOF01000023">
    <property type="protein sequence ID" value="TIB11552.1"/>
    <property type="molecule type" value="Genomic_DNA"/>
</dbReference>
<dbReference type="GO" id="GO:0008757">
    <property type="term" value="F:S-adenosylmethionine-dependent methyltransferase activity"/>
    <property type="evidence" value="ECO:0007669"/>
    <property type="project" value="InterPro"/>
</dbReference>
<evidence type="ECO:0000256" key="4">
    <source>
        <dbReference type="ARBA" id="ARBA00022691"/>
    </source>
</evidence>
<proteinExistence type="predicted"/>
<accession>A0A4T0HBC1</accession>
<dbReference type="PANTHER" id="PTHR32183:SF6">
    <property type="entry name" value="CYSTEINE SULFINATE DESULFINASE_CYSTEINE DESULFURASE AND RELATED ENZYMES"/>
    <property type="match status" value="1"/>
</dbReference>
<dbReference type="PANTHER" id="PTHR32183">
    <property type="match status" value="1"/>
</dbReference>
<protein>
    <recommendedName>
        <fullName evidence="7">Thiol methyltransferase 2</fullName>
    </recommendedName>
</protein>
<keyword evidence="3" id="KW-0808">Transferase</keyword>
<evidence type="ECO:0008006" key="7">
    <source>
        <dbReference type="Google" id="ProtNLM"/>
    </source>
</evidence>
<evidence type="ECO:0000313" key="5">
    <source>
        <dbReference type="EMBL" id="TIB11552.1"/>
    </source>
</evidence>
<dbReference type="Gene3D" id="3.40.50.150">
    <property type="entry name" value="Vaccinia Virus protein VP39"/>
    <property type="match status" value="1"/>
</dbReference>
<evidence type="ECO:0000256" key="3">
    <source>
        <dbReference type="ARBA" id="ARBA00022679"/>
    </source>
</evidence>
<keyword evidence="2" id="KW-0489">Methyltransferase</keyword>
<evidence type="ECO:0000256" key="2">
    <source>
        <dbReference type="ARBA" id="ARBA00022603"/>
    </source>
</evidence>
<dbReference type="OMA" id="EQTFFCA"/>
<keyword evidence="4" id="KW-0949">S-adenosyl-L-methionine</keyword>